<dbReference type="SUPFAM" id="SSF55486">
    <property type="entry name" value="Metalloproteases ('zincins'), catalytic domain"/>
    <property type="match status" value="1"/>
</dbReference>
<dbReference type="Gene3D" id="3.30.2010.20">
    <property type="match status" value="1"/>
</dbReference>
<comment type="caution">
    <text evidence="1">The sequence shown here is derived from an EMBL/GenBank/DDBJ whole genome shotgun (WGS) entry which is preliminary data.</text>
</comment>
<dbReference type="Pfam" id="PF06262">
    <property type="entry name" value="Zincin_1"/>
    <property type="match status" value="1"/>
</dbReference>
<dbReference type="EMBL" id="MFFW01000056">
    <property type="protein sequence ID" value="OGF23699.1"/>
    <property type="molecule type" value="Genomic_DNA"/>
</dbReference>
<proteinExistence type="predicted"/>
<accession>A0A1F5SAM4</accession>
<gene>
    <name evidence="1" type="ORF">A3H66_03325</name>
</gene>
<protein>
    <recommendedName>
        <fullName evidence="3">Metallopeptidase family protein</fullName>
    </recommendedName>
</protein>
<reference evidence="1 2" key="1">
    <citation type="journal article" date="2016" name="Nat. Commun.">
        <title>Thousands of microbial genomes shed light on interconnected biogeochemical processes in an aquifer system.</title>
        <authorList>
            <person name="Anantharaman K."/>
            <person name="Brown C.T."/>
            <person name="Hug L.A."/>
            <person name="Sharon I."/>
            <person name="Castelle C.J."/>
            <person name="Probst A.J."/>
            <person name="Thomas B.C."/>
            <person name="Singh A."/>
            <person name="Wilkins M.J."/>
            <person name="Karaoz U."/>
            <person name="Brodie E.L."/>
            <person name="Williams K.H."/>
            <person name="Hubbard S.S."/>
            <person name="Banfield J.F."/>
        </authorList>
    </citation>
    <scope>NUCLEOTIDE SEQUENCE [LARGE SCALE GENOMIC DNA]</scope>
</reference>
<evidence type="ECO:0008006" key="3">
    <source>
        <dbReference type="Google" id="ProtNLM"/>
    </source>
</evidence>
<dbReference type="CDD" id="cd12952">
    <property type="entry name" value="MMP_ACEL2062"/>
    <property type="match status" value="1"/>
</dbReference>
<evidence type="ECO:0000313" key="2">
    <source>
        <dbReference type="Proteomes" id="UP000178783"/>
    </source>
</evidence>
<dbReference type="InterPro" id="IPR038555">
    <property type="entry name" value="Zincin_1_sf"/>
</dbReference>
<dbReference type="InterPro" id="IPR010428">
    <property type="entry name" value="Zincin_1"/>
</dbReference>
<name>A0A1F5SAM4_9BACT</name>
<evidence type="ECO:0000313" key="1">
    <source>
        <dbReference type="EMBL" id="OGF23699.1"/>
    </source>
</evidence>
<dbReference type="AlphaFoldDB" id="A0A1F5SAM4"/>
<organism evidence="1 2">
    <name type="scientific">Candidatus Falkowbacteria bacterium RIFCSPLOWO2_02_FULL_45_21</name>
    <dbReference type="NCBI Taxonomy" id="1797989"/>
    <lineage>
        <taxon>Bacteria</taxon>
        <taxon>Candidatus Falkowiibacteriota</taxon>
    </lineage>
</organism>
<sequence length="124" mass="13863">MVKISREQFERVVSLAIDSLQEKFKSKLNNVAIFVAEEPTAEQLKKIKLRDGSGLFGLFEGYAQGRKLNFGPVLPDRITIFRRSILNHQSSIRGVENEIIATVRHEIAHHFGSDEQGAAKAGES</sequence>
<dbReference type="Proteomes" id="UP000178783">
    <property type="component" value="Unassembled WGS sequence"/>
</dbReference>